<dbReference type="AlphaFoldDB" id="A0AAN6SCB4"/>
<dbReference type="EMBL" id="MU859319">
    <property type="protein sequence ID" value="KAK3947736.1"/>
    <property type="molecule type" value="Genomic_DNA"/>
</dbReference>
<protein>
    <submittedName>
        <fullName evidence="2">Uncharacterized protein</fullName>
    </submittedName>
</protein>
<comment type="caution">
    <text evidence="2">The sequence shown here is derived from an EMBL/GenBank/DDBJ whole genome shotgun (WGS) entry which is preliminary data.</text>
</comment>
<evidence type="ECO:0000256" key="1">
    <source>
        <dbReference type="SAM" id="MobiDB-lite"/>
    </source>
</evidence>
<keyword evidence="3" id="KW-1185">Reference proteome</keyword>
<name>A0AAN6SCB4_9PEZI</name>
<gene>
    <name evidence="2" type="ORF">QBC32DRAFT_383228</name>
</gene>
<sequence>MSSPFKKAQSPAPEVKSPKGKEKSPTPGPASPVAHESLEPTDLSLLSGAHWGQQDVDEDNDSTLGSDTESSTASISSSILHYRNVLERTYHSDSVTDGE</sequence>
<reference evidence="2" key="1">
    <citation type="journal article" date="2023" name="Mol. Phylogenet. Evol.">
        <title>Genome-scale phylogeny and comparative genomics of the fungal order Sordariales.</title>
        <authorList>
            <person name="Hensen N."/>
            <person name="Bonometti L."/>
            <person name="Westerberg I."/>
            <person name="Brannstrom I.O."/>
            <person name="Guillou S."/>
            <person name="Cros-Aarteil S."/>
            <person name="Calhoun S."/>
            <person name="Haridas S."/>
            <person name="Kuo A."/>
            <person name="Mondo S."/>
            <person name="Pangilinan J."/>
            <person name="Riley R."/>
            <person name="LaButti K."/>
            <person name="Andreopoulos B."/>
            <person name="Lipzen A."/>
            <person name="Chen C."/>
            <person name="Yan M."/>
            <person name="Daum C."/>
            <person name="Ng V."/>
            <person name="Clum A."/>
            <person name="Steindorff A."/>
            <person name="Ohm R.A."/>
            <person name="Martin F."/>
            <person name="Silar P."/>
            <person name="Natvig D.O."/>
            <person name="Lalanne C."/>
            <person name="Gautier V."/>
            <person name="Ament-Velasquez S.L."/>
            <person name="Kruys A."/>
            <person name="Hutchinson M.I."/>
            <person name="Powell A.J."/>
            <person name="Barry K."/>
            <person name="Miller A.N."/>
            <person name="Grigoriev I.V."/>
            <person name="Debuchy R."/>
            <person name="Gladieux P."/>
            <person name="Hiltunen Thoren M."/>
            <person name="Johannesson H."/>
        </authorList>
    </citation>
    <scope>NUCLEOTIDE SEQUENCE</scope>
    <source>
        <strain evidence="2">CBS 626.80</strain>
    </source>
</reference>
<proteinExistence type="predicted"/>
<evidence type="ECO:0000313" key="2">
    <source>
        <dbReference type="EMBL" id="KAK3947736.1"/>
    </source>
</evidence>
<evidence type="ECO:0000313" key="3">
    <source>
        <dbReference type="Proteomes" id="UP001303222"/>
    </source>
</evidence>
<reference evidence="2" key="2">
    <citation type="submission" date="2023-06" db="EMBL/GenBank/DDBJ databases">
        <authorList>
            <consortium name="Lawrence Berkeley National Laboratory"/>
            <person name="Mondo S.J."/>
            <person name="Hensen N."/>
            <person name="Bonometti L."/>
            <person name="Westerberg I."/>
            <person name="Brannstrom I.O."/>
            <person name="Guillou S."/>
            <person name="Cros-Aarteil S."/>
            <person name="Calhoun S."/>
            <person name="Haridas S."/>
            <person name="Kuo A."/>
            <person name="Pangilinan J."/>
            <person name="Riley R."/>
            <person name="Labutti K."/>
            <person name="Andreopoulos B."/>
            <person name="Lipzen A."/>
            <person name="Chen C."/>
            <person name="Yanf M."/>
            <person name="Daum C."/>
            <person name="Ng V."/>
            <person name="Clum A."/>
            <person name="Steindorff A."/>
            <person name="Ohm R."/>
            <person name="Martin F."/>
            <person name="Silar P."/>
            <person name="Natvig D."/>
            <person name="Lalanne C."/>
            <person name="Gautier V."/>
            <person name="Ament-Velasquez S.L."/>
            <person name="Kruys A."/>
            <person name="Hutchinson M.I."/>
            <person name="Powell A.J."/>
            <person name="Barry K."/>
            <person name="Miller A.N."/>
            <person name="Grigoriev I.V."/>
            <person name="Debuchy R."/>
            <person name="Gladieux P."/>
            <person name="Thoren M.H."/>
            <person name="Johannesson H."/>
        </authorList>
    </citation>
    <scope>NUCLEOTIDE SEQUENCE</scope>
    <source>
        <strain evidence="2">CBS 626.80</strain>
    </source>
</reference>
<accession>A0AAN6SCB4</accession>
<feature type="compositionally biased region" description="Low complexity" evidence="1">
    <location>
        <begin position="66"/>
        <end position="78"/>
    </location>
</feature>
<feature type="region of interest" description="Disordered" evidence="1">
    <location>
        <begin position="1"/>
        <end position="78"/>
    </location>
</feature>
<dbReference type="Proteomes" id="UP001303222">
    <property type="component" value="Unassembled WGS sequence"/>
</dbReference>
<organism evidence="2 3">
    <name type="scientific">Pseudoneurospora amorphoporcata</name>
    <dbReference type="NCBI Taxonomy" id="241081"/>
    <lineage>
        <taxon>Eukaryota</taxon>
        <taxon>Fungi</taxon>
        <taxon>Dikarya</taxon>
        <taxon>Ascomycota</taxon>
        <taxon>Pezizomycotina</taxon>
        <taxon>Sordariomycetes</taxon>
        <taxon>Sordariomycetidae</taxon>
        <taxon>Sordariales</taxon>
        <taxon>Sordariaceae</taxon>
        <taxon>Pseudoneurospora</taxon>
    </lineage>
</organism>